<sequence>MTDDANRTRSALVIGVQKAGTTLLHAVLLLALRLPNTHPAYRTKELHFFEDNDCSGSHRDTVHCKQLLDQYASDGWLVDGSPDYFQNAHIWGSLHFTLPRAALLITLRDPVDRAYAAWAQNQKGSLVPTEPSGDLRSFDRAVREELEDLWHRCSDAATAGAARPARASDLALQVAASIQPWYAPKGAVAALGITENGSQCLRHWRRDWLRWNYHTNGTWCGSCKQYLARGFVTDKLAAWERSFGGSVLVLGMEGVVADTPATASRIRRFLGLPTVQWSGESLAALSAIARRTSWHPAARRLKAASWSDGVLSILYREEVRRLWMRVPAIVDSWARWSGPDDSTVDGFTCEAGVNYVGRCVPDSHNSANKPGCRTMSAQTRRSCQELCVRHGASCVAVVYNKWRQCYLKAERSPTTHESVRQYGTVGCSRVVEGEYTRTERQAAAGQVAAGCTALSFLVAAVLAKGRRLNINVTGLFRRMHDADTLGLQEARCPAKEGSVRDDKGRDECT</sequence>
<dbReference type="InterPro" id="IPR037359">
    <property type="entry name" value="NST/OST"/>
</dbReference>
<accession>A0A0D3IEK3</accession>
<dbReference type="SUPFAM" id="SSF52540">
    <property type="entry name" value="P-loop containing nucleoside triphosphate hydrolases"/>
    <property type="match status" value="1"/>
</dbReference>
<evidence type="ECO:0000313" key="5">
    <source>
        <dbReference type="Proteomes" id="UP000013827"/>
    </source>
</evidence>
<feature type="binding site" evidence="3">
    <location>
        <position position="108"/>
    </location>
    <ligand>
        <name>3'-phosphoadenylyl sulfate</name>
        <dbReference type="ChEBI" id="CHEBI:58339"/>
    </ligand>
</feature>
<dbReference type="EnsemblProtists" id="EOD09688">
    <property type="protein sequence ID" value="EOD09688"/>
    <property type="gene ID" value="EMIHUDRAFT_120726"/>
</dbReference>
<dbReference type="GeneID" id="17255844"/>
<feature type="active site" description="For sulfotransferase activity" evidence="2">
    <location>
        <position position="18"/>
    </location>
</feature>
<organism evidence="4 5">
    <name type="scientific">Emiliania huxleyi (strain CCMP1516)</name>
    <dbReference type="NCBI Taxonomy" id="280463"/>
    <lineage>
        <taxon>Eukaryota</taxon>
        <taxon>Haptista</taxon>
        <taxon>Haptophyta</taxon>
        <taxon>Prymnesiophyceae</taxon>
        <taxon>Isochrysidales</taxon>
        <taxon>Noelaerhabdaceae</taxon>
        <taxon>Emiliania</taxon>
    </lineage>
</organism>
<evidence type="ECO:0000256" key="2">
    <source>
        <dbReference type="PIRSR" id="PIRSR637359-1"/>
    </source>
</evidence>
<dbReference type="PANTHER" id="PTHR10605:SF56">
    <property type="entry name" value="BIFUNCTIONAL HEPARAN SULFATE N-DEACETYLASE_N-SULFOTRANSFERASE"/>
    <property type="match status" value="1"/>
</dbReference>
<dbReference type="RefSeq" id="XP_005762117.1">
    <property type="nucleotide sequence ID" value="XM_005762060.1"/>
</dbReference>
<keyword evidence="5" id="KW-1185">Reference proteome</keyword>
<proteinExistence type="predicted"/>
<dbReference type="GO" id="GO:0008146">
    <property type="term" value="F:sulfotransferase activity"/>
    <property type="evidence" value="ECO:0007669"/>
    <property type="project" value="InterPro"/>
</dbReference>
<dbReference type="KEGG" id="ehx:EMIHUDRAFT_120726"/>
<evidence type="ECO:0000313" key="4">
    <source>
        <dbReference type="EnsemblProtists" id="EOD09688"/>
    </source>
</evidence>
<evidence type="ECO:0000256" key="3">
    <source>
        <dbReference type="PIRSR" id="PIRSR637359-2"/>
    </source>
</evidence>
<dbReference type="PANTHER" id="PTHR10605">
    <property type="entry name" value="HEPARAN SULFATE SULFOTRANSFERASE"/>
    <property type="match status" value="1"/>
</dbReference>
<dbReference type="AlphaFoldDB" id="A0A0D3IEK3"/>
<evidence type="ECO:0000256" key="1">
    <source>
        <dbReference type="ARBA" id="ARBA00022679"/>
    </source>
</evidence>
<reference evidence="5" key="1">
    <citation type="journal article" date="2013" name="Nature">
        <title>Pan genome of the phytoplankton Emiliania underpins its global distribution.</title>
        <authorList>
            <person name="Read B.A."/>
            <person name="Kegel J."/>
            <person name="Klute M.J."/>
            <person name="Kuo A."/>
            <person name="Lefebvre S.C."/>
            <person name="Maumus F."/>
            <person name="Mayer C."/>
            <person name="Miller J."/>
            <person name="Monier A."/>
            <person name="Salamov A."/>
            <person name="Young J."/>
            <person name="Aguilar M."/>
            <person name="Claverie J.M."/>
            <person name="Frickenhaus S."/>
            <person name="Gonzalez K."/>
            <person name="Herman E.K."/>
            <person name="Lin Y.C."/>
            <person name="Napier J."/>
            <person name="Ogata H."/>
            <person name="Sarno A.F."/>
            <person name="Shmutz J."/>
            <person name="Schroeder D."/>
            <person name="de Vargas C."/>
            <person name="Verret F."/>
            <person name="von Dassow P."/>
            <person name="Valentin K."/>
            <person name="Van de Peer Y."/>
            <person name="Wheeler G."/>
            <person name="Dacks J.B."/>
            <person name="Delwiche C.F."/>
            <person name="Dyhrman S.T."/>
            <person name="Glockner G."/>
            <person name="John U."/>
            <person name="Richards T."/>
            <person name="Worden A.Z."/>
            <person name="Zhang X."/>
            <person name="Grigoriev I.V."/>
            <person name="Allen A.E."/>
            <person name="Bidle K."/>
            <person name="Borodovsky M."/>
            <person name="Bowler C."/>
            <person name="Brownlee C."/>
            <person name="Cock J.M."/>
            <person name="Elias M."/>
            <person name="Gladyshev V.N."/>
            <person name="Groth M."/>
            <person name="Guda C."/>
            <person name="Hadaegh A."/>
            <person name="Iglesias-Rodriguez M.D."/>
            <person name="Jenkins J."/>
            <person name="Jones B.M."/>
            <person name="Lawson T."/>
            <person name="Leese F."/>
            <person name="Lindquist E."/>
            <person name="Lobanov A."/>
            <person name="Lomsadze A."/>
            <person name="Malik S.B."/>
            <person name="Marsh M.E."/>
            <person name="Mackinder L."/>
            <person name="Mock T."/>
            <person name="Mueller-Roeber B."/>
            <person name="Pagarete A."/>
            <person name="Parker M."/>
            <person name="Probert I."/>
            <person name="Quesneville H."/>
            <person name="Raines C."/>
            <person name="Rensing S.A."/>
            <person name="Riano-Pachon D.M."/>
            <person name="Richier S."/>
            <person name="Rokitta S."/>
            <person name="Shiraiwa Y."/>
            <person name="Soanes D.M."/>
            <person name="van der Giezen M."/>
            <person name="Wahlund T.M."/>
            <person name="Williams B."/>
            <person name="Wilson W."/>
            <person name="Wolfe G."/>
            <person name="Wurch L.L."/>
        </authorList>
    </citation>
    <scope>NUCLEOTIDE SEQUENCE</scope>
</reference>
<evidence type="ECO:0008006" key="6">
    <source>
        <dbReference type="Google" id="ProtNLM"/>
    </source>
</evidence>
<dbReference type="HOGENOM" id="CLU_535815_0_0_1"/>
<keyword evidence="1" id="KW-0808">Transferase</keyword>
<dbReference type="Proteomes" id="UP000013827">
    <property type="component" value="Unassembled WGS sequence"/>
</dbReference>
<protein>
    <recommendedName>
        <fullName evidence="6">Sulfotransferase domain-containing protein</fullName>
    </recommendedName>
</protein>
<dbReference type="PaxDb" id="2903-EOD09688"/>
<reference evidence="4" key="2">
    <citation type="submission" date="2024-10" db="UniProtKB">
        <authorList>
            <consortium name="EnsemblProtists"/>
        </authorList>
    </citation>
    <scope>IDENTIFICATION</scope>
</reference>
<dbReference type="Gene3D" id="3.40.50.300">
    <property type="entry name" value="P-loop containing nucleotide triphosphate hydrolases"/>
    <property type="match status" value="1"/>
</dbReference>
<dbReference type="InterPro" id="IPR027417">
    <property type="entry name" value="P-loop_NTPase"/>
</dbReference>
<name>A0A0D3IEK3_EMIH1</name>